<dbReference type="EMBL" id="GISG01024410">
    <property type="protein sequence ID" value="MBA4619288.1"/>
    <property type="molecule type" value="Transcribed_RNA"/>
</dbReference>
<dbReference type="PANTHER" id="PTHR13439:SF71">
    <property type="entry name" value="EXPRESSED PROTEIN"/>
    <property type="match status" value="1"/>
</dbReference>
<evidence type="ECO:0000256" key="3">
    <source>
        <dbReference type="ARBA" id="ARBA00022989"/>
    </source>
</evidence>
<comment type="subcellular location">
    <subcellularLocation>
        <location evidence="1">Membrane</location>
        <topology evidence="1">Multi-pass membrane protein</topology>
    </subcellularLocation>
</comment>
<evidence type="ECO:0000256" key="6">
    <source>
        <dbReference type="SAM" id="Phobius"/>
    </source>
</evidence>
<evidence type="ECO:0000256" key="4">
    <source>
        <dbReference type="ARBA" id="ARBA00023136"/>
    </source>
</evidence>
<dbReference type="GO" id="GO:0016020">
    <property type="term" value="C:membrane"/>
    <property type="evidence" value="ECO:0007669"/>
    <property type="project" value="UniProtKB-SubCell"/>
</dbReference>
<organism evidence="8">
    <name type="scientific">Opuntia streptacantha</name>
    <name type="common">Prickly pear cactus</name>
    <name type="synonym">Opuntia cardona</name>
    <dbReference type="NCBI Taxonomy" id="393608"/>
    <lineage>
        <taxon>Eukaryota</taxon>
        <taxon>Viridiplantae</taxon>
        <taxon>Streptophyta</taxon>
        <taxon>Embryophyta</taxon>
        <taxon>Tracheophyta</taxon>
        <taxon>Spermatophyta</taxon>
        <taxon>Magnoliopsida</taxon>
        <taxon>eudicotyledons</taxon>
        <taxon>Gunneridae</taxon>
        <taxon>Pentapetalae</taxon>
        <taxon>Caryophyllales</taxon>
        <taxon>Cactineae</taxon>
        <taxon>Cactaceae</taxon>
        <taxon>Opuntioideae</taxon>
        <taxon>Opuntia</taxon>
    </lineage>
</organism>
<keyword evidence="4 5" id="KW-0472">Membrane</keyword>
<feature type="transmembrane region" description="Helical" evidence="6">
    <location>
        <begin position="161"/>
        <end position="182"/>
    </location>
</feature>
<dbReference type="PANTHER" id="PTHR13439">
    <property type="entry name" value="CT120 PROTEIN"/>
    <property type="match status" value="1"/>
</dbReference>
<protein>
    <recommendedName>
        <fullName evidence="7">TLC domain-containing protein</fullName>
    </recommendedName>
</protein>
<evidence type="ECO:0000259" key="7">
    <source>
        <dbReference type="PROSITE" id="PS50922"/>
    </source>
</evidence>
<dbReference type="PROSITE" id="PS50922">
    <property type="entry name" value="TLC"/>
    <property type="match status" value="1"/>
</dbReference>
<feature type="domain" description="TLC" evidence="7">
    <location>
        <begin position="60"/>
        <end position="264"/>
    </location>
</feature>
<name>A0A7C9CP59_OPUST</name>
<evidence type="ECO:0000256" key="2">
    <source>
        <dbReference type="ARBA" id="ARBA00022692"/>
    </source>
</evidence>
<reference evidence="8" key="2">
    <citation type="submission" date="2020-07" db="EMBL/GenBank/DDBJ databases">
        <authorList>
            <person name="Vera ALvarez R."/>
            <person name="Arias-Moreno D.M."/>
            <person name="Jimenez-Jacinto V."/>
            <person name="Jimenez-Bremont J.F."/>
            <person name="Swaminathan K."/>
            <person name="Moose S.P."/>
            <person name="Guerrero-Gonzalez M.L."/>
            <person name="Marino-Ramirez L."/>
            <person name="Landsman D."/>
            <person name="Rodriguez-Kessler M."/>
            <person name="Delgado-Sanchez P."/>
        </authorList>
    </citation>
    <scope>NUCLEOTIDE SEQUENCE</scope>
    <source>
        <tissue evidence="8">Cladode</tissue>
    </source>
</reference>
<dbReference type="GO" id="GO:0055088">
    <property type="term" value="P:lipid homeostasis"/>
    <property type="evidence" value="ECO:0007669"/>
    <property type="project" value="TreeGrafter"/>
</dbReference>
<dbReference type="AlphaFoldDB" id="A0A7C9CP59"/>
<feature type="transmembrane region" description="Helical" evidence="6">
    <location>
        <begin position="194"/>
        <end position="220"/>
    </location>
</feature>
<accession>A0A7C9CP59</accession>
<evidence type="ECO:0000256" key="5">
    <source>
        <dbReference type="PROSITE-ProRule" id="PRU00205"/>
    </source>
</evidence>
<reference evidence="8" key="1">
    <citation type="journal article" date="2013" name="J. Plant Res.">
        <title>Effect of fungi and light on seed germination of three Opuntia species from semiarid lands of central Mexico.</title>
        <authorList>
            <person name="Delgado-Sanchez P."/>
            <person name="Jimenez-Bremont J.F."/>
            <person name="Guerrero-Gonzalez Mde L."/>
            <person name="Flores J."/>
        </authorList>
    </citation>
    <scope>NUCLEOTIDE SEQUENCE</scope>
    <source>
        <tissue evidence="8">Cladode</tissue>
    </source>
</reference>
<dbReference type="Pfam" id="PF03798">
    <property type="entry name" value="TRAM_LAG1_CLN8"/>
    <property type="match status" value="1"/>
</dbReference>
<dbReference type="InterPro" id="IPR006634">
    <property type="entry name" value="TLC-dom"/>
</dbReference>
<feature type="transmembrane region" description="Helical" evidence="6">
    <location>
        <begin position="232"/>
        <end position="252"/>
    </location>
</feature>
<dbReference type="InterPro" id="IPR050846">
    <property type="entry name" value="TLCD"/>
</dbReference>
<evidence type="ECO:0000256" key="1">
    <source>
        <dbReference type="ARBA" id="ARBA00004141"/>
    </source>
</evidence>
<keyword evidence="2 5" id="KW-0812">Transmembrane</keyword>
<dbReference type="GO" id="GO:0005783">
    <property type="term" value="C:endoplasmic reticulum"/>
    <property type="evidence" value="ECO:0007669"/>
    <property type="project" value="TreeGrafter"/>
</dbReference>
<feature type="transmembrane region" description="Helical" evidence="6">
    <location>
        <begin position="139"/>
        <end position="155"/>
    </location>
</feature>
<dbReference type="SMART" id="SM00724">
    <property type="entry name" value="TLC"/>
    <property type="match status" value="1"/>
</dbReference>
<evidence type="ECO:0000313" key="8">
    <source>
        <dbReference type="EMBL" id="MBA4619288.1"/>
    </source>
</evidence>
<proteinExistence type="predicted"/>
<keyword evidence="3 6" id="KW-1133">Transmembrane helix</keyword>
<sequence length="268" mass="30631">MMISDYQEWVNQVFREYSLHHQWIPCTSIICGILACKLVYDISKIISGTFFKSYSSLPKMKKIEWDNRTISTVHAIFITVLSVYLAFWSDLFAGDPQHGPVLFRSSAFSTFVLGVSVGYFISDLAMIFWFYPALGGMEYVLHHFLSMAALGYAMLTGNGQFYTYMVLLSETTTPGINLRWYLDVVGKKKSKPYVVNGVAIFLTWLVARILLFLYVFYHIYAHFDQIMLLPAIGFYLIVTAPSVLAVLNLIWFSKITKGMIKTLTAKMD</sequence>
<feature type="transmembrane region" description="Helical" evidence="6">
    <location>
        <begin position="107"/>
        <end position="132"/>
    </location>
</feature>
<feature type="transmembrane region" description="Helical" evidence="6">
    <location>
        <begin position="69"/>
        <end position="87"/>
    </location>
</feature>